<dbReference type="Proteomes" id="UP000297245">
    <property type="component" value="Unassembled WGS sequence"/>
</dbReference>
<gene>
    <name evidence="1" type="ORF">K435DRAFT_92096</name>
</gene>
<proteinExistence type="predicted"/>
<dbReference type="EMBL" id="ML179048">
    <property type="protein sequence ID" value="THV05546.1"/>
    <property type="molecule type" value="Genomic_DNA"/>
</dbReference>
<protein>
    <submittedName>
        <fullName evidence="1">Uncharacterized protein</fullName>
    </submittedName>
</protein>
<keyword evidence="2" id="KW-1185">Reference proteome</keyword>
<name>A0A4V4HI77_DENBC</name>
<evidence type="ECO:0000313" key="2">
    <source>
        <dbReference type="Proteomes" id="UP000297245"/>
    </source>
</evidence>
<sequence length="187" mass="21072">MYMFFILIFGASSPPLLHFTSFSSFPSSGGLSPSHLVLSTSFKRLSCGRSLTFLDPLVARTNKRTSRLDLGSLGRSSPGADCDFFLMYDFGHAHTCIHAGDVSRRTFAWLVPFVRLYLDPSLSSYPPILSHPIFICSLQLRLLVLFLEFLRIIFCLNHHQPCLPLPLSIHPSALRYPSLSLPLKTWR</sequence>
<dbReference type="AlphaFoldDB" id="A0A4V4HI77"/>
<accession>A0A4V4HI77</accession>
<organism evidence="1 2">
    <name type="scientific">Dendrothele bispora (strain CBS 962.96)</name>
    <dbReference type="NCBI Taxonomy" id="1314807"/>
    <lineage>
        <taxon>Eukaryota</taxon>
        <taxon>Fungi</taxon>
        <taxon>Dikarya</taxon>
        <taxon>Basidiomycota</taxon>
        <taxon>Agaricomycotina</taxon>
        <taxon>Agaricomycetes</taxon>
        <taxon>Agaricomycetidae</taxon>
        <taxon>Agaricales</taxon>
        <taxon>Agaricales incertae sedis</taxon>
        <taxon>Dendrothele</taxon>
    </lineage>
</organism>
<evidence type="ECO:0000313" key="1">
    <source>
        <dbReference type="EMBL" id="THV05546.1"/>
    </source>
</evidence>
<reference evidence="1 2" key="1">
    <citation type="journal article" date="2019" name="Nat. Ecol. Evol.">
        <title>Megaphylogeny resolves global patterns of mushroom evolution.</title>
        <authorList>
            <person name="Varga T."/>
            <person name="Krizsan K."/>
            <person name="Foldi C."/>
            <person name="Dima B."/>
            <person name="Sanchez-Garcia M."/>
            <person name="Sanchez-Ramirez S."/>
            <person name="Szollosi G.J."/>
            <person name="Szarkandi J.G."/>
            <person name="Papp V."/>
            <person name="Albert L."/>
            <person name="Andreopoulos W."/>
            <person name="Angelini C."/>
            <person name="Antonin V."/>
            <person name="Barry K.W."/>
            <person name="Bougher N.L."/>
            <person name="Buchanan P."/>
            <person name="Buyck B."/>
            <person name="Bense V."/>
            <person name="Catcheside P."/>
            <person name="Chovatia M."/>
            <person name="Cooper J."/>
            <person name="Damon W."/>
            <person name="Desjardin D."/>
            <person name="Finy P."/>
            <person name="Geml J."/>
            <person name="Haridas S."/>
            <person name="Hughes K."/>
            <person name="Justo A."/>
            <person name="Karasinski D."/>
            <person name="Kautmanova I."/>
            <person name="Kiss B."/>
            <person name="Kocsube S."/>
            <person name="Kotiranta H."/>
            <person name="LaButti K.M."/>
            <person name="Lechner B.E."/>
            <person name="Liimatainen K."/>
            <person name="Lipzen A."/>
            <person name="Lukacs Z."/>
            <person name="Mihaltcheva S."/>
            <person name="Morgado L.N."/>
            <person name="Niskanen T."/>
            <person name="Noordeloos M.E."/>
            <person name="Ohm R.A."/>
            <person name="Ortiz-Santana B."/>
            <person name="Ovrebo C."/>
            <person name="Racz N."/>
            <person name="Riley R."/>
            <person name="Savchenko A."/>
            <person name="Shiryaev A."/>
            <person name="Soop K."/>
            <person name="Spirin V."/>
            <person name="Szebenyi C."/>
            <person name="Tomsovsky M."/>
            <person name="Tulloss R.E."/>
            <person name="Uehling J."/>
            <person name="Grigoriev I.V."/>
            <person name="Vagvolgyi C."/>
            <person name="Papp T."/>
            <person name="Martin F.M."/>
            <person name="Miettinen O."/>
            <person name="Hibbett D.S."/>
            <person name="Nagy L.G."/>
        </authorList>
    </citation>
    <scope>NUCLEOTIDE SEQUENCE [LARGE SCALE GENOMIC DNA]</scope>
    <source>
        <strain evidence="1 2">CBS 962.96</strain>
    </source>
</reference>